<reference evidence="2" key="1">
    <citation type="submission" date="2020-11" db="EMBL/GenBank/DDBJ databases">
        <authorList>
            <consortium name="DOE Joint Genome Institute"/>
            <person name="Ahrendt S."/>
            <person name="Riley R."/>
            <person name="Andreopoulos W."/>
            <person name="Labutti K."/>
            <person name="Pangilinan J."/>
            <person name="Ruiz-Duenas F.J."/>
            <person name="Barrasa J.M."/>
            <person name="Sanchez-Garcia M."/>
            <person name="Camarero S."/>
            <person name="Miyauchi S."/>
            <person name="Serrano A."/>
            <person name="Linde D."/>
            <person name="Babiker R."/>
            <person name="Drula E."/>
            <person name="Ayuso-Fernandez I."/>
            <person name="Pacheco R."/>
            <person name="Padilla G."/>
            <person name="Ferreira P."/>
            <person name="Barriuso J."/>
            <person name="Kellner H."/>
            <person name="Castanera R."/>
            <person name="Alfaro M."/>
            <person name="Ramirez L."/>
            <person name="Pisabarro A.G."/>
            <person name="Kuo A."/>
            <person name="Tritt A."/>
            <person name="Lipzen A."/>
            <person name="He G."/>
            <person name="Yan M."/>
            <person name="Ng V."/>
            <person name="Cullen D."/>
            <person name="Martin F."/>
            <person name="Rosso M.-N."/>
            <person name="Henrissat B."/>
            <person name="Hibbett D."/>
            <person name="Martinez A.T."/>
            <person name="Grigoriev I.V."/>
        </authorList>
    </citation>
    <scope>NUCLEOTIDE SEQUENCE</scope>
    <source>
        <strain evidence="2">MF-IS2</strain>
    </source>
</reference>
<dbReference type="OrthoDB" id="10258955at2759"/>
<organism evidence="2 3">
    <name type="scientific">Macrolepiota fuliginosa MF-IS2</name>
    <dbReference type="NCBI Taxonomy" id="1400762"/>
    <lineage>
        <taxon>Eukaryota</taxon>
        <taxon>Fungi</taxon>
        <taxon>Dikarya</taxon>
        <taxon>Basidiomycota</taxon>
        <taxon>Agaricomycotina</taxon>
        <taxon>Agaricomycetes</taxon>
        <taxon>Agaricomycetidae</taxon>
        <taxon>Agaricales</taxon>
        <taxon>Agaricineae</taxon>
        <taxon>Agaricaceae</taxon>
        <taxon>Macrolepiota</taxon>
    </lineage>
</organism>
<comment type="caution">
    <text evidence="2">The sequence shown here is derived from an EMBL/GenBank/DDBJ whole genome shotgun (WGS) entry which is preliminary data.</text>
</comment>
<dbReference type="InterPro" id="IPR011059">
    <property type="entry name" value="Metal-dep_hydrolase_composite"/>
</dbReference>
<dbReference type="Gene3D" id="3.20.20.140">
    <property type="entry name" value="Metal-dependent hydrolases"/>
    <property type="match status" value="2"/>
</dbReference>
<name>A0A9P6C5L3_9AGAR</name>
<dbReference type="SUPFAM" id="SSF51556">
    <property type="entry name" value="Metallo-dependent hydrolases"/>
    <property type="match status" value="1"/>
</dbReference>
<accession>A0A9P6C5L3</accession>
<dbReference type="PANTHER" id="PTHR43135">
    <property type="entry name" value="ALPHA-D-RIBOSE 1-METHYLPHOSPHONATE 5-TRIPHOSPHATE DIPHOSPHATASE"/>
    <property type="match status" value="1"/>
</dbReference>
<dbReference type="InterPro" id="IPR032466">
    <property type="entry name" value="Metal_Hydrolase"/>
</dbReference>
<dbReference type="InterPro" id="IPR051781">
    <property type="entry name" value="Metallo-dep_Hydrolase"/>
</dbReference>
<dbReference type="EMBL" id="MU151065">
    <property type="protein sequence ID" value="KAF9453021.1"/>
    <property type="molecule type" value="Genomic_DNA"/>
</dbReference>
<evidence type="ECO:0000313" key="2">
    <source>
        <dbReference type="EMBL" id="KAF9453021.1"/>
    </source>
</evidence>
<dbReference type="Proteomes" id="UP000807342">
    <property type="component" value="Unassembled WGS sequence"/>
</dbReference>
<proteinExistence type="predicted"/>
<dbReference type="SUPFAM" id="SSF51338">
    <property type="entry name" value="Composite domain of metallo-dependent hydrolases"/>
    <property type="match status" value="1"/>
</dbReference>
<keyword evidence="3" id="KW-1185">Reference proteome</keyword>
<feature type="domain" description="Amidohydrolase-related" evidence="1">
    <location>
        <begin position="433"/>
        <end position="538"/>
    </location>
</feature>
<sequence length="1005" mass="109874">MSPKPPPDIRAPPEWRTQKAVKAMNTPLLVILVAGFATLTFVSSSFLAGSSGTWTRAFIYNSNLDSGGPPANAQEILSRCATLKATPVVPQTFRSRKSSERYEYGNNATLIRDATIFTGKDDGTEVIRGDVLLDKGIIRGVGWIPARDIDNAENLTVIEAHGAWITPGLVDLHSHLGLLSAPLTNGAFDVNSKNGPILPWLRSIDGLNTHDDGYELAIAGGVTSAQILPGSGNAIELLTREDEGGQAFVVKLRKMFDRSASSMVIEPPHGLNGTEPDPSNPRWRHMKQACGENLKKYGNRMDSVWALRSAYEQARKIKVTQDDYCLKAGAGLWHTLRDPFPESLQWEMLVDVLRGKVKVRWMFDLGYVRGANDGQISNHCYEAVDLDAIVRLTNEFKFPLASFHHASEAYLVPEVLKRTYGGTPAIAIFATNHRYKRESYRGSEFASRILADQGVPVIMKTDHPIINSRHLIHEAQQAYHFGLPEHLALASVTSTPAIAAGLDHRIGVLAKGADADVVMWDSHPLQLGATPTKVWIDGLLQIPVPRNKESPVQVGKGKEGDQWKRVPKAPNWDEERKQTILWDGLPPLQGIKKDDQVVFTNVKKIWKRTADGEVVNALEGEVREDGVTVVVDGGKISCLGESCVATNNEATRVDLKGGSISPGMMTFGSLLGTEEIASELSTGDGEQYDAMIKDVPEILNDVGAVARTMDALMFMTRNALTAYRSGVTMATSVLARPLFLSVYGDNMIAGVSATFRTGASHAMERGAVIQDTTALHIIMGRPHPLFPEKRPSVNSQIATLRRLLYGWEANEKETGEWFRKAAEGIIPLVIDVHSADIMASLLILKADVEYKIGSRMRMVFSGATEAHMLAREISRYGVGVILRPIRPFPTVWDQRRILPGPPLTNDTALVKLLEQGVIVGIGVRDAWEARNTNFDLQWAALESSGRISEKQAFALVTTDLEKLLGVQGIDDDSADLVAYKGGGVFDFSSKVSAIISPARGTVDLL</sequence>
<dbReference type="AlphaFoldDB" id="A0A9P6C5L3"/>
<dbReference type="PANTHER" id="PTHR43135:SF3">
    <property type="entry name" value="ALPHA-D-RIBOSE 1-METHYLPHOSPHONATE 5-TRIPHOSPHATE DIPHOSPHATASE"/>
    <property type="match status" value="1"/>
</dbReference>
<dbReference type="Pfam" id="PF01979">
    <property type="entry name" value="Amidohydro_1"/>
    <property type="match status" value="1"/>
</dbReference>
<evidence type="ECO:0000259" key="1">
    <source>
        <dbReference type="Pfam" id="PF01979"/>
    </source>
</evidence>
<dbReference type="InterPro" id="IPR006680">
    <property type="entry name" value="Amidohydro-rel"/>
</dbReference>
<gene>
    <name evidence="2" type="ORF">P691DRAFT_782401</name>
</gene>
<evidence type="ECO:0000313" key="3">
    <source>
        <dbReference type="Proteomes" id="UP000807342"/>
    </source>
</evidence>
<dbReference type="GO" id="GO:0016810">
    <property type="term" value="F:hydrolase activity, acting on carbon-nitrogen (but not peptide) bonds"/>
    <property type="evidence" value="ECO:0007669"/>
    <property type="project" value="InterPro"/>
</dbReference>
<protein>
    <recommendedName>
        <fullName evidence="1">Amidohydrolase-related domain-containing protein</fullName>
    </recommendedName>
</protein>